<dbReference type="EMBL" id="CAEZTS010000080">
    <property type="protein sequence ID" value="CAB4580593.1"/>
    <property type="molecule type" value="Genomic_DNA"/>
</dbReference>
<reference evidence="1" key="1">
    <citation type="submission" date="2020-05" db="EMBL/GenBank/DDBJ databases">
        <authorList>
            <person name="Chiriac C."/>
            <person name="Salcher M."/>
            <person name="Ghai R."/>
            <person name="Kavagutti S V."/>
        </authorList>
    </citation>
    <scope>NUCLEOTIDE SEQUENCE</scope>
</reference>
<evidence type="ECO:0000313" key="1">
    <source>
        <dbReference type="EMBL" id="CAB4580593.1"/>
    </source>
</evidence>
<dbReference type="AlphaFoldDB" id="A0A6J6F0U0"/>
<organism evidence="1">
    <name type="scientific">freshwater metagenome</name>
    <dbReference type="NCBI Taxonomy" id="449393"/>
    <lineage>
        <taxon>unclassified sequences</taxon>
        <taxon>metagenomes</taxon>
        <taxon>ecological metagenomes</taxon>
    </lineage>
</organism>
<proteinExistence type="predicted"/>
<gene>
    <name evidence="1" type="ORF">UFOPK1722_01003</name>
</gene>
<name>A0A6J6F0U0_9ZZZZ</name>
<protein>
    <submittedName>
        <fullName evidence="1">Unannotated protein</fullName>
    </submittedName>
</protein>
<accession>A0A6J6F0U0</accession>
<sequence length="247" mass="25304">MSVSVARRTVDVSALRAGIPAVMAHERLLPVHPVLAPVFGVAPGEPGLVRGHTVVCSGSAAMSCALAVMAAPTRAGSWAGVVGLPSVGVAAAAELGVELSRTIFVADASTSSATSSDMAAVLSALIDGVEVLVLSRRVVATVSDGVMRKLHTRMQSRGSVLVLVGDPGSVSADVRVNASTVMWEGVGAGHGHLQRRRVSIELDARRRGRPTRADVWLPDQHGGLSVCDDASTGTVPTGNVVSLRRTG</sequence>